<comment type="caution">
    <text evidence="11">The sequence shown here is derived from an EMBL/GenBank/DDBJ whole genome shotgun (WGS) entry which is preliminary data.</text>
</comment>
<dbReference type="OrthoDB" id="9809799at2"/>
<feature type="transmembrane region" description="Helical" evidence="9">
    <location>
        <begin position="132"/>
        <end position="151"/>
    </location>
</feature>
<dbReference type="InterPro" id="IPR010065">
    <property type="entry name" value="AA_ABC_transptr_permease_3TM"/>
</dbReference>
<dbReference type="Pfam" id="PF00528">
    <property type="entry name" value="BPD_transp_1"/>
    <property type="match status" value="1"/>
</dbReference>
<evidence type="ECO:0000256" key="5">
    <source>
        <dbReference type="ARBA" id="ARBA00022692"/>
    </source>
</evidence>
<keyword evidence="8 9" id="KW-0472">Membrane</keyword>
<dbReference type="GO" id="GO:0006865">
    <property type="term" value="P:amino acid transport"/>
    <property type="evidence" value="ECO:0007669"/>
    <property type="project" value="UniProtKB-KW"/>
</dbReference>
<keyword evidence="3 9" id="KW-0813">Transport</keyword>
<feature type="transmembrane region" description="Helical" evidence="9">
    <location>
        <begin position="20"/>
        <end position="52"/>
    </location>
</feature>
<dbReference type="InterPro" id="IPR043429">
    <property type="entry name" value="ArtM/GltK/GlnP/TcyL/YhdX-like"/>
</dbReference>
<feature type="transmembrane region" description="Helical" evidence="9">
    <location>
        <begin position="59"/>
        <end position="85"/>
    </location>
</feature>
<dbReference type="GO" id="GO:0022857">
    <property type="term" value="F:transmembrane transporter activity"/>
    <property type="evidence" value="ECO:0007669"/>
    <property type="project" value="InterPro"/>
</dbReference>
<feature type="transmembrane region" description="Helical" evidence="9">
    <location>
        <begin position="197"/>
        <end position="218"/>
    </location>
</feature>
<protein>
    <submittedName>
        <fullName evidence="11">ABC transporter permease subunit</fullName>
    </submittedName>
</protein>
<dbReference type="Proteomes" id="UP000325255">
    <property type="component" value="Unassembled WGS sequence"/>
</dbReference>
<gene>
    <name evidence="11" type="ORF">F1189_10905</name>
</gene>
<dbReference type="PANTHER" id="PTHR30614">
    <property type="entry name" value="MEMBRANE COMPONENT OF AMINO ACID ABC TRANSPORTER"/>
    <property type="match status" value="1"/>
</dbReference>
<evidence type="ECO:0000256" key="9">
    <source>
        <dbReference type="RuleBase" id="RU363032"/>
    </source>
</evidence>
<keyword evidence="6" id="KW-0029">Amino-acid transport</keyword>
<evidence type="ECO:0000256" key="2">
    <source>
        <dbReference type="ARBA" id="ARBA00010072"/>
    </source>
</evidence>
<dbReference type="EMBL" id="VWPK01000014">
    <property type="protein sequence ID" value="KAA5612166.1"/>
    <property type="molecule type" value="Genomic_DNA"/>
</dbReference>
<dbReference type="PANTHER" id="PTHR30614:SF0">
    <property type="entry name" value="L-CYSTINE TRANSPORT SYSTEM PERMEASE PROTEIN TCYL"/>
    <property type="match status" value="1"/>
</dbReference>
<dbReference type="PROSITE" id="PS50928">
    <property type="entry name" value="ABC_TM1"/>
    <property type="match status" value="1"/>
</dbReference>
<evidence type="ECO:0000256" key="7">
    <source>
        <dbReference type="ARBA" id="ARBA00022989"/>
    </source>
</evidence>
<evidence type="ECO:0000256" key="1">
    <source>
        <dbReference type="ARBA" id="ARBA00004429"/>
    </source>
</evidence>
<evidence type="ECO:0000256" key="6">
    <source>
        <dbReference type="ARBA" id="ARBA00022970"/>
    </source>
</evidence>
<evidence type="ECO:0000313" key="11">
    <source>
        <dbReference type="EMBL" id="KAA5612166.1"/>
    </source>
</evidence>
<proteinExistence type="inferred from homology"/>
<keyword evidence="12" id="KW-1185">Reference proteome</keyword>
<keyword evidence="5 9" id="KW-0812">Transmembrane</keyword>
<feature type="transmembrane region" description="Helical" evidence="9">
    <location>
        <begin position="97"/>
        <end position="120"/>
    </location>
</feature>
<dbReference type="SUPFAM" id="SSF161098">
    <property type="entry name" value="MetI-like"/>
    <property type="match status" value="1"/>
</dbReference>
<keyword evidence="4" id="KW-1003">Cell membrane</keyword>
<sequence>MGGLDHFLGTFFDAAVMAKYLPAILQGTLVTIEVGLGVIVTGILSGLVLACLRALRLRVLSWAIIGFADIFRALPPLILMLLLYFGLPAVEIRLSALAVLFLVLSLVLAAVAEEVFWAALTAIDKGQWEAGLATGLGFGGTLAYVAIPQALRLATPPLVNRMLTITKMTALGSVIGVSETLSAATTAQSFSGSATPLTLAAIAYLVVFLPFVALVRAVERRLAPGAGRKEA</sequence>
<accession>A0A5M6IV32</accession>
<evidence type="ECO:0000259" key="10">
    <source>
        <dbReference type="PROSITE" id="PS50928"/>
    </source>
</evidence>
<evidence type="ECO:0000313" key="12">
    <source>
        <dbReference type="Proteomes" id="UP000325255"/>
    </source>
</evidence>
<comment type="similarity">
    <text evidence="2">Belongs to the binding-protein-dependent transport system permease family. HisMQ subfamily.</text>
</comment>
<dbReference type="GO" id="GO:0043190">
    <property type="term" value="C:ATP-binding cassette (ABC) transporter complex"/>
    <property type="evidence" value="ECO:0007669"/>
    <property type="project" value="InterPro"/>
</dbReference>
<dbReference type="AlphaFoldDB" id="A0A5M6IV32"/>
<organism evidence="11 12">
    <name type="scientific">Rhodovastum atsumiense</name>
    <dbReference type="NCBI Taxonomy" id="504468"/>
    <lineage>
        <taxon>Bacteria</taxon>
        <taxon>Pseudomonadati</taxon>
        <taxon>Pseudomonadota</taxon>
        <taxon>Alphaproteobacteria</taxon>
        <taxon>Acetobacterales</taxon>
        <taxon>Acetobacteraceae</taxon>
        <taxon>Rhodovastum</taxon>
    </lineage>
</organism>
<evidence type="ECO:0000256" key="8">
    <source>
        <dbReference type="ARBA" id="ARBA00023136"/>
    </source>
</evidence>
<keyword evidence="7 9" id="KW-1133">Transmembrane helix</keyword>
<feature type="domain" description="ABC transmembrane type-1" evidence="10">
    <location>
        <begin position="28"/>
        <end position="215"/>
    </location>
</feature>
<name>A0A5M6IV32_9PROT</name>
<dbReference type="InterPro" id="IPR000515">
    <property type="entry name" value="MetI-like"/>
</dbReference>
<evidence type="ECO:0000256" key="3">
    <source>
        <dbReference type="ARBA" id="ARBA00022448"/>
    </source>
</evidence>
<dbReference type="CDD" id="cd06261">
    <property type="entry name" value="TM_PBP2"/>
    <property type="match status" value="1"/>
</dbReference>
<comment type="subcellular location">
    <subcellularLocation>
        <location evidence="1">Cell inner membrane</location>
        <topology evidence="1">Multi-pass membrane protein</topology>
    </subcellularLocation>
    <subcellularLocation>
        <location evidence="9">Cell membrane</location>
        <topology evidence="9">Multi-pass membrane protein</topology>
    </subcellularLocation>
</comment>
<dbReference type="InterPro" id="IPR035906">
    <property type="entry name" value="MetI-like_sf"/>
</dbReference>
<dbReference type="RefSeq" id="WP_150040773.1">
    <property type="nucleotide sequence ID" value="NZ_OW485601.1"/>
</dbReference>
<dbReference type="NCBIfam" id="TIGR01726">
    <property type="entry name" value="HEQRo_perm_3TM"/>
    <property type="match status" value="1"/>
</dbReference>
<reference evidence="11 12" key="1">
    <citation type="submission" date="2019-09" db="EMBL/GenBank/DDBJ databases">
        <title>Genome sequence of Rhodovastum atsumiense, a diverse member of the Acetobacteraceae family of non-sulfur purple photosynthetic bacteria.</title>
        <authorList>
            <person name="Meyer T."/>
            <person name="Kyndt J."/>
        </authorList>
    </citation>
    <scope>NUCLEOTIDE SEQUENCE [LARGE SCALE GENOMIC DNA]</scope>
    <source>
        <strain evidence="11 12">DSM 21279</strain>
    </source>
</reference>
<dbReference type="Gene3D" id="1.10.3720.10">
    <property type="entry name" value="MetI-like"/>
    <property type="match status" value="1"/>
</dbReference>
<evidence type="ECO:0000256" key="4">
    <source>
        <dbReference type="ARBA" id="ARBA00022475"/>
    </source>
</evidence>